<reference evidence="3" key="1">
    <citation type="submission" date="2016-11" db="EMBL/GenBank/DDBJ databases">
        <authorList>
            <person name="Varghese N."/>
            <person name="Submissions S."/>
        </authorList>
    </citation>
    <scope>NUCLEOTIDE SEQUENCE [LARGE SCALE GENOMIC DNA]</scope>
    <source>
        <strain evidence="3">DSM 3071</strain>
    </source>
</reference>
<feature type="non-terminal residue" evidence="2">
    <location>
        <position position="1"/>
    </location>
</feature>
<evidence type="ECO:0000256" key="1">
    <source>
        <dbReference type="SAM" id="MobiDB-lite"/>
    </source>
</evidence>
<protein>
    <submittedName>
        <fullName evidence="2">Uncharacterized protein</fullName>
    </submittedName>
</protein>
<keyword evidence="3" id="KW-1185">Reference proteome</keyword>
<sequence length="754" mass="84479">QRDFGIANTNSEKYDAASAAGGATSKDNQKPKQKPKDNKSGNNPSSSGTTSTGNNTTSTADPYAEYKTGDEKVDAEIDRLFETYGDDLSKCYEDDDFSWETASDTTRRALSRIAEVDFEKIEHSFSDDECAKSEERINNILLYMVTPKDSIDETVFNCNYLEEMYGYMTNGISKKYIKDLEALQRYDYNGYVPGFALPKIWVDRAGVYLGFEDINGEMFEMMHHTSIVRTNEYMHKCEKENPGCFDYARSIMSEDKIVAMYNNTITSGDMELIDNLLRSDSKYMDVFSVDPTRISDVGSMLLAQYGCYLLSSSKDKGGDYETYYNNFLSQIVTPYQDTDDISEYKNISENGYPEKYARGCSLFTDAFLTVAWATDPWNFDKEKLKELDIFDDELLDKLCNSDEELLKGINLAKENELIAFSLKGYAANEDQKSGSEVVGVKVRVDNTDGELKLYIKNINKNPVYDLSNNGSYNGGNYIDFEGYELSEATEEKELDLSSSSGLEAIGHLTEDNIKNLRGKKNEIAKDISLDTAISIVGIYSESAAAFLKVVKAVAEYDGTALADEVTDIVDLGKKVKTGVSLYSAMSDLISKYEDIDGDIKKYKDMAGVANFYTGNVYSGAGIGGYYCKIDDLNKIRLMQKWNKNGIKALVGDTVGNKLAEDVGSMAHYVYTNQKLFWLDHLFNTTVFSGEDFSEEEITRAFNTFIFGCDSGYDTYDSLKDIPESLYIMCENKINNELGGGEDAIQNQIQNYVDG</sequence>
<accession>A0A1M5ZQ71</accession>
<gene>
    <name evidence="2" type="ORF">SAMN02745229_02558</name>
</gene>
<name>A0A1M5ZQ71_BUTFI</name>
<dbReference type="STRING" id="1121131.SAMN02745229_02558"/>
<feature type="compositionally biased region" description="Low complexity" evidence="1">
    <location>
        <begin position="40"/>
        <end position="59"/>
    </location>
</feature>
<proteinExistence type="predicted"/>
<dbReference type="EMBL" id="FQXK01000021">
    <property type="protein sequence ID" value="SHI26341.1"/>
    <property type="molecule type" value="Genomic_DNA"/>
</dbReference>
<feature type="compositionally biased region" description="Basic and acidic residues" evidence="1">
    <location>
        <begin position="27"/>
        <end position="39"/>
    </location>
</feature>
<dbReference type="Proteomes" id="UP000184278">
    <property type="component" value="Unassembled WGS sequence"/>
</dbReference>
<dbReference type="AlphaFoldDB" id="A0A1M5ZQ71"/>
<evidence type="ECO:0000313" key="3">
    <source>
        <dbReference type="Proteomes" id="UP000184278"/>
    </source>
</evidence>
<dbReference type="RefSeq" id="WP_167562728.1">
    <property type="nucleotide sequence ID" value="NZ_FQXK01000021.1"/>
</dbReference>
<evidence type="ECO:0000313" key="2">
    <source>
        <dbReference type="EMBL" id="SHI26341.1"/>
    </source>
</evidence>
<organism evidence="2 3">
    <name type="scientific">Butyrivibrio fibrisolvens DSM 3071</name>
    <dbReference type="NCBI Taxonomy" id="1121131"/>
    <lineage>
        <taxon>Bacteria</taxon>
        <taxon>Bacillati</taxon>
        <taxon>Bacillota</taxon>
        <taxon>Clostridia</taxon>
        <taxon>Lachnospirales</taxon>
        <taxon>Lachnospiraceae</taxon>
        <taxon>Butyrivibrio</taxon>
    </lineage>
</organism>
<feature type="region of interest" description="Disordered" evidence="1">
    <location>
        <begin position="1"/>
        <end position="69"/>
    </location>
</feature>